<feature type="compositionally biased region" description="Polar residues" evidence="1">
    <location>
        <begin position="97"/>
        <end position="106"/>
    </location>
</feature>
<evidence type="ECO:0000256" key="1">
    <source>
        <dbReference type="SAM" id="MobiDB-lite"/>
    </source>
</evidence>
<proteinExistence type="predicted"/>
<name>A0A4C2AHG0_EUMVA</name>
<accession>A0A4C2AHG0</accession>
<gene>
    <name evidence="2" type="ORF">EVAR_59900_1</name>
</gene>
<keyword evidence="3" id="KW-1185">Reference proteome</keyword>
<dbReference type="EMBL" id="BGZK01003148">
    <property type="protein sequence ID" value="GBP98474.1"/>
    <property type="molecule type" value="Genomic_DNA"/>
</dbReference>
<feature type="region of interest" description="Disordered" evidence="1">
    <location>
        <begin position="97"/>
        <end position="124"/>
    </location>
</feature>
<comment type="caution">
    <text evidence="2">The sequence shown here is derived from an EMBL/GenBank/DDBJ whole genome shotgun (WGS) entry which is preliminary data.</text>
</comment>
<reference evidence="2 3" key="1">
    <citation type="journal article" date="2019" name="Commun. Biol.">
        <title>The bagworm genome reveals a unique fibroin gene that provides high tensile strength.</title>
        <authorList>
            <person name="Kono N."/>
            <person name="Nakamura H."/>
            <person name="Ohtoshi R."/>
            <person name="Tomita M."/>
            <person name="Numata K."/>
            <person name="Arakawa K."/>
        </authorList>
    </citation>
    <scope>NUCLEOTIDE SEQUENCE [LARGE SCALE GENOMIC DNA]</scope>
</reference>
<protein>
    <submittedName>
        <fullName evidence="2">Uncharacterized protein</fullName>
    </submittedName>
</protein>
<feature type="region of interest" description="Disordered" evidence="1">
    <location>
        <begin position="1"/>
        <end position="65"/>
    </location>
</feature>
<dbReference type="AlphaFoldDB" id="A0A4C2AHG0"/>
<dbReference type="OrthoDB" id="411871at2759"/>
<dbReference type="Proteomes" id="UP000299102">
    <property type="component" value="Unassembled WGS sequence"/>
</dbReference>
<evidence type="ECO:0000313" key="2">
    <source>
        <dbReference type="EMBL" id="GBP98474.1"/>
    </source>
</evidence>
<sequence length="222" mass="24398">MRNSIPPRNSKRRLKLPWSPELEEKAMRAQRSGASETRPQQAGVRGRGEPVGRHLQGHQGNGKNREDILLQTDSGLVLSPNESATLLAETFFLMTGRSSASRGSQKANRRDDRPPATSGSARWTHLTGLRLKRPAHPQRPGIDGFTSDICQAAIFRDLGVFLAMANKCLELGYFPGRRPAPVLGKTVERMLVGASNGTLMPKLQATQYGFMPQRGTEDALMI</sequence>
<evidence type="ECO:0000313" key="3">
    <source>
        <dbReference type="Proteomes" id="UP000299102"/>
    </source>
</evidence>
<organism evidence="2 3">
    <name type="scientific">Eumeta variegata</name>
    <name type="common">Bagworm moth</name>
    <name type="synonym">Eumeta japonica</name>
    <dbReference type="NCBI Taxonomy" id="151549"/>
    <lineage>
        <taxon>Eukaryota</taxon>
        <taxon>Metazoa</taxon>
        <taxon>Ecdysozoa</taxon>
        <taxon>Arthropoda</taxon>
        <taxon>Hexapoda</taxon>
        <taxon>Insecta</taxon>
        <taxon>Pterygota</taxon>
        <taxon>Neoptera</taxon>
        <taxon>Endopterygota</taxon>
        <taxon>Lepidoptera</taxon>
        <taxon>Glossata</taxon>
        <taxon>Ditrysia</taxon>
        <taxon>Tineoidea</taxon>
        <taxon>Psychidae</taxon>
        <taxon>Oiketicinae</taxon>
        <taxon>Eumeta</taxon>
    </lineage>
</organism>